<keyword evidence="3" id="KW-1185">Reference proteome</keyword>
<proteinExistence type="predicted"/>
<feature type="transmembrane region" description="Helical" evidence="1">
    <location>
        <begin position="147"/>
        <end position="169"/>
    </location>
</feature>
<dbReference type="RefSeq" id="WP_269331468.1">
    <property type="nucleotide sequence ID" value="NZ_JAMZFT010000001.1"/>
</dbReference>
<name>A0A9J6PBH8_9PROT</name>
<keyword evidence="1" id="KW-0812">Transmembrane</keyword>
<evidence type="ECO:0000256" key="1">
    <source>
        <dbReference type="SAM" id="Phobius"/>
    </source>
</evidence>
<accession>A0A9J6PBH8</accession>
<dbReference type="AlphaFoldDB" id="A0A9J6PBH8"/>
<keyword evidence="1" id="KW-1133">Transmembrane helix</keyword>
<evidence type="ECO:0000313" key="3">
    <source>
        <dbReference type="Proteomes" id="UP001055804"/>
    </source>
</evidence>
<gene>
    <name evidence="2" type="ORF">NJQ99_03805</name>
</gene>
<evidence type="ECO:0000313" key="2">
    <source>
        <dbReference type="EMBL" id="MCP1335526.1"/>
    </source>
</evidence>
<dbReference type="EMBL" id="JAMZFT010000001">
    <property type="protein sequence ID" value="MCP1335526.1"/>
    <property type="molecule type" value="Genomic_DNA"/>
</dbReference>
<organism evidence="2 3">
    <name type="scientific">Futiania mangrovi</name>
    <dbReference type="NCBI Taxonomy" id="2959716"/>
    <lineage>
        <taxon>Bacteria</taxon>
        <taxon>Pseudomonadati</taxon>
        <taxon>Pseudomonadota</taxon>
        <taxon>Alphaproteobacteria</taxon>
        <taxon>Futianiales</taxon>
        <taxon>Futianiaceae</taxon>
        <taxon>Futiania</taxon>
    </lineage>
</organism>
<reference evidence="2" key="1">
    <citation type="submission" date="2022-06" db="EMBL/GenBank/DDBJ databases">
        <title>Isolation and Genomics of Futiania mangrovii gen. nov., sp. nov., a Rare and Metabolically-versatile member in the Class Alphaproteobacteria.</title>
        <authorList>
            <person name="Liu L."/>
            <person name="Huang W.-C."/>
            <person name="Pan J."/>
            <person name="Li J."/>
            <person name="Huang Y."/>
            <person name="Du H."/>
            <person name="Liu Y."/>
            <person name="Li M."/>
        </authorList>
    </citation>
    <scope>NUCLEOTIDE SEQUENCE</scope>
    <source>
        <strain evidence="2">FT118</strain>
    </source>
</reference>
<protein>
    <submittedName>
        <fullName evidence="2">Uncharacterized protein</fullName>
    </submittedName>
</protein>
<keyword evidence="1" id="KW-0472">Membrane</keyword>
<sequence length="177" mass="19063">MEYKMSQARQAGMQPAACKAFGPSHALHQPCWKGNGFMARVNELRGGRTPFDAFLFASVGEDRNGNMVTVLSALARLGFDPWNEAANLAGLTRDGARARLGGRLERFGDVPALRRDHREIAQRLVDLLPQRSARSGQRSRVARSPGVSLGVVPVVALILGLLVLVMVLFRGTNGGGS</sequence>
<comment type="caution">
    <text evidence="2">The sequence shown here is derived from an EMBL/GenBank/DDBJ whole genome shotgun (WGS) entry which is preliminary data.</text>
</comment>
<dbReference type="Proteomes" id="UP001055804">
    <property type="component" value="Unassembled WGS sequence"/>
</dbReference>